<dbReference type="OrthoDB" id="3684889at2759"/>
<name>A0A177C0J2_9PLEO</name>
<dbReference type="EMBL" id="KV441560">
    <property type="protein sequence ID" value="OAG00130.1"/>
    <property type="molecule type" value="Genomic_DNA"/>
</dbReference>
<dbReference type="GeneID" id="28765729"/>
<organism evidence="2 3">
    <name type="scientific">Paraphaeosphaeria sporulosa</name>
    <dbReference type="NCBI Taxonomy" id="1460663"/>
    <lineage>
        <taxon>Eukaryota</taxon>
        <taxon>Fungi</taxon>
        <taxon>Dikarya</taxon>
        <taxon>Ascomycota</taxon>
        <taxon>Pezizomycotina</taxon>
        <taxon>Dothideomycetes</taxon>
        <taxon>Pleosporomycetidae</taxon>
        <taxon>Pleosporales</taxon>
        <taxon>Massarineae</taxon>
        <taxon>Didymosphaeriaceae</taxon>
        <taxon>Paraphaeosphaeria</taxon>
    </lineage>
</organism>
<protein>
    <submittedName>
        <fullName evidence="2">Uncharacterized protein</fullName>
    </submittedName>
</protein>
<reference evidence="2 3" key="1">
    <citation type="submission" date="2016-05" db="EMBL/GenBank/DDBJ databases">
        <title>Comparative analysis of secretome profiles of manganese(II)-oxidizing ascomycete fungi.</title>
        <authorList>
            <consortium name="DOE Joint Genome Institute"/>
            <person name="Zeiner C.A."/>
            <person name="Purvine S.O."/>
            <person name="Zink E.M."/>
            <person name="Wu S."/>
            <person name="Pasa-Tolic L."/>
            <person name="Chaput D.L."/>
            <person name="Haridas S."/>
            <person name="Grigoriev I.V."/>
            <person name="Santelli C.M."/>
            <person name="Hansel C.M."/>
        </authorList>
    </citation>
    <scope>NUCLEOTIDE SEQUENCE [LARGE SCALE GENOMIC DNA]</scope>
    <source>
        <strain evidence="2 3">AP3s5-JAC2a</strain>
    </source>
</reference>
<evidence type="ECO:0000256" key="1">
    <source>
        <dbReference type="SAM" id="MobiDB-lite"/>
    </source>
</evidence>
<dbReference type="Proteomes" id="UP000077069">
    <property type="component" value="Unassembled WGS sequence"/>
</dbReference>
<dbReference type="AlphaFoldDB" id="A0A177C0J2"/>
<gene>
    <name evidence="2" type="ORF">CC84DRAFT_1209796</name>
</gene>
<dbReference type="RefSeq" id="XP_018030495.1">
    <property type="nucleotide sequence ID" value="XM_018182243.1"/>
</dbReference>
<sequence length="525" mass="59140">MTLGNNMGDNFKRLGEAAIPIPTIDWAYIRSSEQAIAALHLRAGSLRTNVLELFDVANNIGKDEYLTGSTALHVTQQKRKEVAAEIHSIEVDENQNLEAVQKLETELREHWATYAAYQCRIFCDCVRQKLPRELRDMVCQALWADAHHTITDWNLRALSIAPENPVALVESWSGRDTSFCFEERFVGPDLQHEIIEAWWRMSVFQFKTSQLIPKFISEDFWCATVKDQMKNVLVDLSYREPNSRFHLGQQAKLGPTVAGTDLDTELAYIHALSRVSKVALAIKKRDFRKSLATVQERQRRFLHAASKLYPGLEKLQKDGYHVSVIVDGDIEIKVEGFDISTDGWRKQIYDAEELAPHFNQHRGSNVAFGCGTKVQVLPRSKYTFDGKVPQDKMSIWHDALQLFLRMRIYNPISSGPHSTVLRLGICLQLDGTGGWAAWLARPPHSGNVVLRSAFLGPAHETGRLTDQAKMSPRIKAGGAPFQRRSLERWENSAASLRPEQITGGATRAPKTASDKPPYGKDLAPS</sequence>
<accession>A0A177C0J2</accession>
<feature type="region of interest" description="Disordered" evidence="1">
    <location>
        <begin position="477"/>
        <end position="525"/>
    </location>
</feature>
<proteinExistence type="predicted"/>
<evidence type="ECO:0000313" key="3">
    <source>
        <dbReference type="Proteomes" id="UP000077069"/>
    </source>
</evidence>
<dbReference type="InParanoid" id="A0A177C0J2"/>
<feature type="non-terminal residue" evidence="2">
    <location>
        <position position="525"/>
    </location>
</feature>
<keyword evidence="3" id="KW-1185">Reference proteome</keyword>
<evidence type="ECO:0000313" key="2">
    <source>
        <dbReference type="EMBL" id="OAG00130.1"/>
    </source>
</evidence>